<organism evidence="1 2">
    <name type="scientific">Trema orientale</name>
    <name type="common">Charcoal tree</name>
    <name type="synonym">Celtis orientalis</name>
    <dbReference type="NCBI Taxonomy" id="63057"/>
    <lineage>
        <taxon>Eukaryota</taxon>
        <taxon>Viridiplantae</taxon>
        <taxon>Streptophyta</taxon>
        <taxon>Embryophyta</taxon>
        <taxon>Tracheophyta</taxon>
        <taxon>Spermatophyta</taxon>
        <taxon>Magnoliopsida</taxon>
        <taxon>eudicotyledons</taxon>
        <taxon>Gunneridae</taxon>
        <taxon>Pentapetalae</taxon>
        <taxon>rosids</taxon>
        <taxon>fabids</taxon>
        <taxon>Rosales</taxon>
        <taxon>Cannabaceae</taxon>
        <taxon>Trema</taxon>
    </lineage>
</organism>
<gene>
    <name evidence="1" type="ORF">TorRG33x02_295820</name>
</gene>
<proteinExistence type="predicted"/>
<dbReference type="EMBL" id="JXTC01000406">
    <property type="protein sequence ID" value="PON56651.1"/>
    <property type="molecule type" value="Genomic_DNA"/>
</dbReference>
<name>A0A2P5C6M1_TREOI</name>
<dbReference type="AlphaFoldDB" id="A0A2P5C6M1"/>
<comment type="caution">
    <text evidence="1">The sequence shown here is derived from an EMBL/GenBank/DDBJ whole genome shotgun (WGS) entry which is preliminary data.</text>
</comment>
<sequence>ETKSILILTKDEKVALYMQDFVSMTESKPNSEMDMLIVVLEYGGTISWLGELDAYEGHVNVDAMSEGQTTQEDSKVGDKGRVHSMRHAIWEVNPITMQSFSPP</sequence>
<dbReference type="Proteomes" id="UP000237000">
    <property type="component" value="Unassembled WGS sequence"/>
</dbReference>
<evidence type="ECO:0000313" key="2">
    <source>
        <dbReference type="Proteomes" id="UP000237000"/>
    </source>
</evidence>
<evidence type="ECO:0000313" key="1">
    <source>
        <dbReference type="EMBL" id="PON56651.1"/>
    </source>
</evidence>
<reference evidence="2" key="1">
    <citation type="submission" date="2016-06" db="EMBL/GenBank/DDBJ databases">
        <title>Parallel loss of symbiosis genes in relatives of nitrogen-fixing non-legume Parasponia.</title>
        <authorList>
            <person name="Van Velzen R."/>
            <person name="Holmer R."/>
            <person name="Bu F."/>
            <person name="Rutten L."/>
            <person name="Van Zeijl A."/>
            <person name="Liu W."/>
            <person name="Santuari L."/>
            <person name="Cao Q."/>
            <person name="Sharma T."/>
            <person name="Shen D."/>
            <person name="Roswanjaya Y."/>
            <person name="Wardhani T."/>
            <person name="Kalhor M.S."/>
            <person name="Jansen J."/>
            <person name="Van den Hoogen J."/>
            <person name="Gungor B."/>
            <person name="Hartog M."/>
            <person name="Hontelez J."/>
            <person name="Verver J."/>
            <person name="Yang W.-C."/>
            <person name="Schijlen E."/>
            <person name="Repin R."/>
            <person name="Schilthuizen M."/>
            <person name="Schranz E."/>
            <person name="Heidstra R."/>
            <person name="Miyata K."/>
            <person name="Fedorova E."/>
            <person name="Kohlen W."/>
            <person name="Bisseling T."/>
            <person name="Smit S."/>
            <person name="Geurts R."/>
        </authorList>
    </citation>
    <scope>NUCLEOTIDE SEQUENCE [LARGE SCALE GENOMIC DNA]</scope>
    <source>
        <strain evidence="2">cv. RG33-2</strain>
    </source>
</reference>
<dbReference type="InParanoid" id="A0A2P5C6M1"/>
<protein>
    <submittedName>
        <fullName evidence="1">Uncharacterized protein</fullName>
    </submittedName>
</protein>
<feature type="non-terminal residue" evidence="1">
    <location>
        <position position="1"/>
    </location>
</feature>
<accession>A0A2P5C6M1</accession>
<keyword evidence="2" id="KW-1185">Reference proteome</keyword>